<accession>A0A5J4ZFV0</accession>
<dbReference type="GO" id="GO:0005829">
    <property type="term" value="C:cytosol"/>
    <property type="evidence" value="ECO:0007669"/>
    <property type="project" value="TreeGrafter"/>
</dbReference>
<keyword evidence="7 12" id="KW-0479">Metal-binding</keyword>
<dbReference type="Gene3D" id="3.40.50.1220">
    <property type="entry name" value="TPP-binding domain"/>
    <property type="match status" value="1"/>
</dbReference>
<name>A0A5J4ZFV0_9ASTE</name>
<evidence type="ECO:0000313" key="17">
    <source>
        <dbReference type="EMBL" id="KAA8517435.1"/>
    </source>
</evidence>
<dbReference type="GO" id="GO:0004737">
    <property type="term" value="F:pyruvate decarboxylase activity"/>
    <property type="evidence" value="ECO:0007669"/>
    <property type="project" value="UniProtKB-EC"/>
</dbReference>
<feature type="domain" description="Thiamine pyrophosphate enzyme central" evidence="14">
    <location>
        <begin position="226"/>
        <end position="341"/>
    </location>
</feature>
<dbReference type="CDD" id="cd07038">
    <property type="entry name" value="TPP_PYR_PDC_IPDC_like"/>
    <property type="match status" value="1"/>
</dbReference>
<dbReference type="OrthoDB" id="3970464at2759"/>
<dbReference type="Pfam" id="PF02776">
    <property type="entry name" value="TPP_enzyme_N"/>
    <property type="match status" value="1"/>
</dbReference>
<comment type="cofactor">
    <cofactor evidence="3">
        <name>thiamine diphosphate</name>
        <dbReference type="ChEBI" id="CHEBI:58937"/>
    </cofactor>
</comment>
<dbReference type="SUPFAM" id="SSF52518">
    <property type="entry name" value="Thiamin diphosphate-binding fold (THDP-binding)"/>
    <property type="match status" value="2"/>
</dbReference>
<dbReference type="PANTHER" id="PTHR43452">
    <property type="entry name" value="PYRUVATE DECARBOXYLASE"/>
    <property type="match status" value="1"/>
</dbReference>
<dbReference type="GO" id="GO:0000949">
    <property type="term" value="P:aromatic amino acid family catabolic process to alcohol via Ehrlich pathway"/>
    <property type="evidence" value="ECO:0007669"/>
    <property type="project" value="TreeGrafter"/>
</dbReference>
<comment type="similarity">
    <text evidence="4 13">Belongs to the TPP enzyme family.</text>
</comment>
<dbReference type="InterPro" id="IPR012110">
    <property type="entry name" value="PDC/IPDC-like"/>
</dbReference>
<organism evidence="17 18">
    <name type="scientific">Nyssa sinensis</name>
    <dbReference type="NCBI Taxonomy" id="561372"/>
    <lineage>
        <taxon>Eukaryota</taxon>
        <taxon>Viridiplantae</taxon>
        <taxon>Streptophyta</taxon>
        <taxon>Embryophyta</taxon>
        <taxon>Tracheophyta</taxon>
        <taxon>Spermatophyta</taxon>
        <taxon>Magnoliopsida</taxon>
        <taxon>eudicotyledons</taxon>
        <taxon>Gunneridae</taxon>
        <taxon>Pentapetalae</taxon>
        <taxon>asterids</taxon>
        <taxon>Cornales</taxon>
        <taxon>Nyssaceae</taxon>
        <taxon>Nyssa</taxon>
    </lineage>
</organism>
<dbReference type="FunFam" id="3.40.50.1220:FF:000009">
    <property type="entry name" value="Pyruvate decarboxylase 1"/>
    <property type="match status" value="1"/>
</dbReference>
<dbReference type="EMBL" id="CM018051">
    <property type="protein sequence ID" value="KAA8517435.1"/>
    <property type="molecule type" value="Genomic_DNA"/>
</dbReference>
<evidence type="ECO:0000259" key="14">
    <source>
        <dbReference type="Pfam" id="PF00205"/>
    </source>
</evidence>
<keyword evidence="11" id="KW-0456">Lyase</keyword>
<keyword evidence="18" id="KW-1185">Reference proteome</keyword>
<gene>
    <name evidence="17" type="ORF">F0562_017728</name>
</gene>
<dbReference type="Pfam" id="PF00205">
    <property type="entry name" value="TPP_enzyme_M"/>
    <property type="match status" value="1"/>
</dbReference>
<dbReference type="InterPro" id="IPR047213">
    <property type="entry name" value="TPP_PYR_PDC_IPDC-like"/>
</dbReference>
<proteinExistence type="inferred from homology"/>
<protein>
    <recommendedName>
        <fullName evidence="6">pyruvate decarboxylase</fullName>
        <ecNumber evidence="6">4.1.1.1</ecNumber>
    </recommendedName>
</protein>
<evidence type="ECO:0000256" key="13">
    <source>
        <dbReference type="RuleBase" id="RU362132"/>
    </source>
</evidence>
<evidence type="ECO:0000256" key="9">
    <source>
        <dbReference type="ARBA" id="ARBA00022842"/>
    </source>
</evidence>
<evidence type="ECO:0000256" key="12">
    <source>
        <dbReference type="PIRSR" id="PIRSR036565-2"/>
    </source>
</evidence>
<dbReference type="Gene3D" id="3.40.50.970">
    <property type="match status" value="2"/>
</dbReference>
<dbReference type="PIRSF" id="PIRSF036565">
    <property type="entry name" value="Pyruvt_ip_decrb"/>
    <property type="match status" value="1"/>
</dbReference>
<dbReference type="Proteomes" id="UP000325577">
    <property type="component" value="Linkage Group LG8"/>
</dbReference>
<evidence type="ECO:0000256" key="5">
    <source>
        <dbReference type="ARBA" id="ARBA00011881"/>
    </source>
</evidence>
<comment type="subunit">
    <text evidence="5">Homotetramer.</text>
</comment>
<evidence type="ECO:0000256" key="7">
    <source>
        <dbReference type="ARBA" id="ARBA00022723"/>
    </source>
</evidence>
<evidence type="ECO:0000256" key="10">
    <source>
        <dbReference type="ARBA" id="ARBA00023052"/>
    </source>
</evidence>
<dbReference type="InterPro" id="IPR047214">
    <property type="entry name" value="TPP_PDC_IPDC"/>
</dbReference>
<evidence type="ECO:0000256" key="11">
    <source>
        <dbReference type="ARBA" id="ARBA00023239"/>
    </source>
</evidence>
<dbReference type="EC" id="4.1.1.1" evidence="6"/>
<dbReference type="InterPro" id="IPR012001">
    <property type="entry name" value="Thiamin_PyroP_enz_TPP-bd_dom"/>
</dbReference>
<evidence type="ECO:0000256" key="3">
    <source>
        <dbReference type="ARBA" id="ARBA00001964"/>
    </source>
</evidence>
<feature type="domain" description="Thiamine pyrophosphate enzyme N-terminal TPP-binding" evidence="16">
    <location>
        <begin position="29"/>
        <end position="135"/>
    </location>
</feature>
<dbReference type="InterPro" id="IPR011766">
    <property type="entry name" value="TPP_enzyme_TPP-bd"/>
</dbReference>
<feature type="binding site" evidence="12">
    <location>
        <position position="497"/>
    </location>
    <ligand>
        <name>Mg(2+)</name>
        <dbReference type="ChEBI" id="CHEBI:18420"/>
    </ligand>
</feature>
<dbReference type="AlphaFoldDB" id="A0A5J4ZFV0"/>
<evidence type="ECO:0000259" key="15">
    <source>
        <dbReference type="Pfam" id="PF02775"/>
    </source>
</evidence>
<dbReference type="CDD" id="cd02005">
    <property type="entry name" value="TPP_PDC_IPDC"/>
    <property type="match status" value="1"/>
</dbReference>
<evidence type="ECO:0000256" key="8">
    <source>
        <dbReference type="ARBA" id="ARBA00022793"/>
    </source>
</evidence>
<dbReference type="PROSITE" id="PS00187">
    <property type="entry name" value="TPP_ENZYMES"/>
    <property type="match status" value="1"/>
</dbReference>
<feature type="binding site" evidence="12">
    <location>
        <position position="468"/>
    </location>
    <ligand>
        <name>Mg(2+)</name>
        <dbReference type="ChEBI" id="CHEBI:18420"/>
    </ligand>
</feature>
<keyword evidence="10 13" id="KW-0786">Thiamine pyrophosphate</keyword>
<reference evidence="17 18" key="1">
    <citation type="submission" date="2019-09" db="EMBL/GenBank/DDBJ databases">
        <title>A chromosome-level genome assembly of the Chinese tupelo Nyssa sinensis.</title>
        <authorList>
            <person name="Yang X."/>
            <person name="Kang M."/>
            <person name="Yang Y."/>
            <person name="Xiong H."/>
            <person name="Wang M."/>
            <person name="Zhang Z."/>
            <person name="Wang Z."/>
            <person name="Wu H."/>
            <person name="Ma T."/>
            <person name="Liu J."/>
            <person name="Xi Z."/>
        </authorList>
    </citation>
    <scope>NUCLEOTIDE SEQUENCE [LARGE SCALE GENOMIC DNA]</scope>
    <source>
        <strain evidence="17">J267</strain>
        <tissue evidence="17">Leaf</tissue>
    </source>
</reference>
<comment type="catalytic activity">
    <reaction evidence="1">
        <text>a 2-oxocarboxylate + H(+) = an aldehyde + CO2</text>
        <dbReference type="Rhea" id="RHEA:11628"/>
        <dbReference type="ChEBI" id="CHEBI:15378"/>
        <dbReference type="ChEBI" id="CHEBI:16526"/>
        <dbReference type="ChEBI" id="CHEBI:17478"/>
        <dbReference type="ChEBI" id="CHEBI:35179"/>
        <dbReference type="EC" id="4.1.1.1"/>
    </reaction>
</comment>
<dbReference type="GO" id="GO:0030976">
    <property type="term" value="F:thiamine pyrophosphate binding"/>
    <property type="evidence" value="ECO:0007669"/>
    <property type="project" value="InterPro"/>
</dbReference>
<dbReference type="InterPro" id="IPR029035">
    <property type="entry name" value="DHS-like_NAD/FAD-binding_dom"/>
</dbReference>
<evidence type="ECO:0000259" key="16">
    <source>
        <dbReference type="Pfam" id="PF02776"/>
    </source>
</evidence>
<sequence>MAADSSLLDHNMSDTCEESISETVSADSTLGAYLARRLVQVGITDVFAVPGDSILSLLDHITAQPSLNLIACCNELNAGYAADGYARSRGVAACVFTFNVGGLSVVNAIAGAFCESIPLLCIVGAPHSNYYGTNATLHHAIAPLDFNKELRCFEPITCYQAVVNDLEDAHEKIDAAITTALKESKPVIISISSNLPGRPHPSFNQKPIPFCFPLKVSNPMSLEAAVEAAAKFLNKAEKPVLVGGPKLRIADACGPFVELADACGYALAVMPAAKGLVPENHPQFIGTYWGAVSTEFCAEIVESADAYLYAGPIFDDLTCVGNSFIFNKEKAIVVQPERVVIANGPTFGCIQMKDFFQALAKRLKRNTASYESYRRIYVPEGLTLLYCNPKEPLTINVLFKHTQRMLSSDSIVISDAGDSWFNCQKLKLPQGCGYECQLQYASIGWSIGATLGYAQATPEKRVMSFTGDGSFQMTAQEMSTMLRCGQKNIIFLINNGGYAMEELMNEAPYNVIKNWDYTGLIHALDNGEGKCWTAKVHCEEELTGAIAMAMGDKKNCLCFIEVIVDMYDTSKELLQFVNCLAAPIL</sequence>
<evidence type="ECO:0000256" key="1">
    <source>
        <dbReference type="ARBA" id="ARBA00001041"/>
    </source>
</evidence>
<dbReference type="InterPro" id="IPR012000">
    <property type="entry name" value="Thiamin_PyroP_enz_cen_dom"/>
</dbReference>
<dbReference type="PANTHER" id="PTHR43452:SF6">
    <property type="entry name" value="PYRUVATE DECARBOXYLASE 2"/>
    <property type="match status" value="1"/>
</dbReference>
<keyword evidence="9 12" id="KW-0460">Magnesium</keyword>
<feature type="domain" description="Thiamine pyrophosphate enzyme TPP-binding" evidence="15">
    <location>
        <begin position="439"/>
        <end position="561"/>
    </location>
</feature>
<dbReference type="FunFam" id="3.40.50.970:FF:000024">
    <property type="entry name" value="Pyruvate decarboxylase isozyme"/>
    <property type="match status" value="1"/>
</dbReference>
<dbReference type="Pfam" id="PF02775">
    <property type="entry name" value="TPP_enzyme_C"/>
    <property type="match status" value="1"/>
</dbReference>
<evidence type="ECO:0000256" key="6">
    <source>
        <dbReference type="ARBA" id="ARBA00013202"/>
    </source>
</evidence>
<dbReference type="SUPFAM" id="SSF52467">
    <property type="entry name" value="DHS-like NAD/FAD-binding domain"/>
    <property type="match status" value="1"/>
</dbReference>
<evidence type="ECO:0000313" key="18">
    <source>
        <dbReference type="Proteomes" id="UP000325577"/>
    </source>
</evidence>
<dbReference type="InterPro" id="IPR000399">
    <property type="entry name" value="TPP-bd_CS"/>
</dbReference>
<comment type="cofactor">
    <cofactor evidence="12">
        <name>Mg(2+)</name>
        <dbReference type="ChEBI" id="CHEBI:18420"/>
    </cofactor>
    <text evidence="12">Binds 1 Mg(2+) per subunit.</text>
</comment>
<evidence type="ECO:0000256" key="4">
    <source>
        <dbReference type="ARBA" id="ARBA00007812"/>
    </source>
</evidence>
<feature type="binding site" evidence="12">
    <location>
        <position position="495"/>
    </location>
    <ligand>
        <name>Mg(2+)</name>
        <dbReference type="ChEBI" id="CHEBI:18420"/>
    </ligand>
</feature>
<dbReference type="GO" id="GO:0000287">
    <property type="term" value="F:magnesium ion binding"/>
    <property type="evidence" value="ECO:0007669"/>
    <property type="project" value="InterPro"/>
</dbReference>
<dbReference type="InterPro" id="IPR029061">
    <property type="entry name" value="THDP-binding"/>
</dbReference>
<evidence type="ECO:0000256" key="2">
    <source>
        <dbReference type="ARBA" id="ARBA00001920"/>
    </source>
</evidence>
<comment type="cofactor">
    <cofactor evidence="2">
        <name>a metal cation</name>
        <dbReference type="ChEBI" id="CHEBI:25213"/>
    </cofactor>
</comment>
<keyword evidence="8" id="KW-0210">Decarboxylase</keyword>